<dbReference type="EMBL" id="UOES01000332">
    <property type="protein sequence ID" value="VAW27975.1"/>
    <property type="molecule type" value="Genomic_DNA"/>
</dbReference>
<comment type="subcellular location">
    <subcellularLocation>
        <location evidence="2">Cell membrane</location>
        <topology evidence="2">Multi-pass membrane protein</topology>
    </subcellularLocation>
</comment>
<dbReference type="SMART" id="SM00304">
    <property type="entry name" value="HAMP"/>
    <property type="match status" value="1"/>
</dbReference>
<evidence type="ECO:0000256" key="4">
    <source>
        <dbReference type="ARBA" id="ARBA00022475"/>
    </source>
</evidence>
<dbReference type="InterPro" id="IPR003661">
    <property type="entry name" value="HisK_dim/P_dom"/>
</dbReference>
<dbReference type="SUPFAM" id="SSF158472">
    <property type="entry name" value="HAMP domain-like"/>
    <property type="match status" value="1"/>
</dbReference>
<dbReference type="GO" id="GO:0005524">
    <property type="term" value="F:ATP binding"/>
    <property type="evidence" value="ECO:0007669"/>
    <property type="project" value="UniProtKB-KW"/>
</dbReference>
<dbReference type="SMART" id="SM00387">
    <property type="entry name" value="HATPase_c"/>
    <property type="match status" value="1"/>
</dbReference>
<keyword evidence="6" id="KW-0808">Transferase</keyword>
<evidence type="ECO:0000256" key="9">
    <source>
        <dbReference type="ARBA" id="ARBA00022777"/>
    </source>
</evidence>
<dbReference type="InterPro" id="IPR050398">
    <property type="entry name" value="HssS/ArlS-like"/>
</dbReference>
<dbReference type="EC" id="2.7.13.3" evidence="3"/>
<dbReference type="InterPro" id="IPR004358">
    <property type="entry name" value="Sig_transdc_His_kin-like_C"/>
</dbReference>
<protein>
    <recommendedName>
        <fullName evidence="3">histidine kinase</fullName>
        <ecNumber evidence="3">2.7.13.3</ecNumber>
    </recommendedName>
</protein>
<dbReference type="PANTHER" id="PTHR45528:SF1">
    <property type="entry name" value="SENSOR HISTIDINE KINASE CPXA"/>
    <property type="match status" value="1"/>
</dbReference>
<keyword evidence="9" id="KW-0418">Kinase</keyword>
<dbReference type="PROSITE" id="PS50109">
    <property type="entry name" value="HIS_KIN"/>
    <property type="match status" value="1"/>
</dbReference>
<dbReference type="SUPFAM" id="SSF47384">
    <property type="entry name" value="Homodimeric domain of signal transducing histidine kinase"/>
    <property type="match status" value="1"/>
</dbReference>
<dbReference type="CDD" id="cd00075">
    <property type="entry name" value="HATPase"/>
    <property type="match status" value="1"/>
</dbReference>
<feature type="transmembrane region" description="Helical" evidence="14">
    <location>
        <begin position="6"/>
        <end position="30"/>
    </location>
</feature>
<feature type="domain" description="HAMP" evidence="16">
    <location>
        <begin position="174"/>
        <end position="227"/>
    </location>
</feature>
<evidence type="ECO:0000256" key="7">
    <source>
        <dbReference type="ARBA" id="ARBA00022692"/>
    </source>
</evidence>
<evidence type="ECO:0000256" key="2">
    <source>
        <dbReference type="ARBA" id="ARBA00004651"/>
    </source>
</evidence>
<dbReference type="Pfam" id="PF00512">
    <property type="entry name" value="HisKA"/>
    <property type="match status" value="1"/>
</dbReference>
<keyword evidence="4" id="KW-1003">Cell membrane</keyword>
<keyword evidence="10" id="KW-0067">ATP-binding</keyword>
<dbReference type="PROSITE" id="PS50885">
    <property type="entry name" value="HAMP"/>
    <property type="match status" value="1"/>
</dbReference>
<gene>
    <name evidence="17" type="ORF">MNBD_BACTEROID06-658</name>
</gene>
<proteinExistence type="predicted"/>
<dbReference type="InterPro" id="IPR003660">
    <property type="entry name" value="HAMP_dom"/>
</dbReference>
<organism evidence="17">
    <name type="scientific">hydrothermal vent metagenome</name>
    <dbReference type="NCBI Taxonomy" id="652676"/>
    <lineage>
        <taxon>unclassified sequences</taxon>
        <taxon>metagenomes</taxon>
        <taxon>ecological metagenomes</taxon>
    </lineage>
</organism>
<dbReference type="Pfam" id="PF02518">
    <property type="entry name" value="HATPase_c"/>
    <property type="match status" value="1"/>
</dbReference>
<keyword evidence="5" id="KW-0597">Phosphoprotein</keyword>
<dbReference type="GO" id="GO:0005886">
    <property type="term" value="C:plasma membrane"/>
    <property type="evidence" value="ECO:0007669"/>
    <property type="project" value="UniProtKB-SubCell"/>
</dbReference>
<keyword evidence="11 14" id="KW-1133">Transmembrane helix</keyword>
<dbReference type="Gene3D" id="3.30.565.10">
    <property type="entry name" value="Histidine kinase-like ATPase, C-terminal domain"/>
    <property type="match status" value="1"/>
</dbReference>
<evidence type="ECO:0000259" key="15">
    <source>
        <dbReference type="PROSITE" id="PS50109"/>
    </source>
</evidence>
<feature type="domain" description="Histidine kinase" evidence="15">
    <location>
        <begin position="235"/>
        <end position="447"/>
    </location>
</feature>
<dbReference type="PANTHER" id="PTHR45528">
    <property type="entry name" value="SENSOR HISTIDINE KINASE CPXA"/>
    <property type="match status" value="1"/>
</dbReference>
<evidence type="ECO:0000256" key="1">
    <source>
        <dbReference type="ARBA" id="ARBA00000085"/>
    </source>
</evidence>
<evidence type="ECO:0000256" key="13">
    <source>
        <dbReference type="ARBA" id="ARBA00023136"/>
    </source>
</evidence>
<evidence type="ECO:0000256" key="8">
    <source>
        <dbReference type="ARBA" id="ARBA00022741"/>
    </source>
</evidence>
<dbReference type="InterPro" id="IPR036097">
    <property type="entry name" value="HisK_dim/P_sf"/>
</dbReference>
<evidence type="ECO:0000256" key="6">
    <source>
        <dbReference type="ARBA" id="ARBA00022679"/>
    </source>
</evidence>
<keyword evidence="8" id="KW-0547">Nucleotide-binding</keyword>
<sequence length="454" mass="50824">MKISTRLSLAFSLIASAIFIVFGITVYWFAANHRTTEFRERLEERVLLTEKIFLENTLFTASELELLKVQFSNTLPQETEEIIEVGTEESLILKYKYPSSIVRNFKTQIAQYFDYGKRQGLSRQFTVNEKQYIIIVSAVDETGIRNLAFLKSRIAMLIIIGIPILFVGSFSITKQALLPLIQKIKHANTIGASNLHQRLNVINPEDEIGKLAIAFNNLLDRLEASFEAQNAFISNASHEIKNPLTAIIGEAEIAVSKTRDPKEYVESLNHILFEAETLNTTVSNLLQLSKITANEGGIPFEQVLLDEFLREVKTSFDFVNPQNQIQLLLKEGTFNLMVNKALLKAALFNIFDNACKFSSNGKVDVTIAKNPNQASIIIEDNGIGISKTDISKIKAPFYRGNNTLKIKGSGIGLSLTDKIVALHRGNLWIESELGEGTLVRIVFPMLKQENAHSA</sequence>
<dbReference type="PRINTS" id="PR00344">
    <property type="entry name" value="BCTRLSENSOR"/>
</dbReference>
<dbReference type="GO" id="GO:0000155">
    <property type="term" value="F:phosphorelay sensor kinase activity"/>
    <property type="evidence" value="ECO:0007669"/>
    <property type="project" value="InterPro"/>
</dbReference>
<dbReference type="InterPro" id="IPR003594">
    <property type="entry name" value="HATPase_dom"/>
</dbReference>
<dbReference type="InterPro" id="IPR036890">
    <property type="entry name" value="HATPase_C_sf"/>
</dbReference>
<evidence type="ECO:0000256" key="10">
    <source>
        <dbReference type="ARBA" id="ARBA00022840"/>
    </source>
</evidence>
<evidence type="ECO:0000259" key="16">
    <source>
        <dbReference type="PROSITE" id="PS50885"/>
    </source>
</evidence>
<dbReference type="SUPFAM" id="SSF55874">
    <property type="entry name" value="ATPase domain of HSP90 chaperone/DNA topoisomerase II/histidine kinase"/>
    <property type="match status" value="1"/>
</dbReference>
<evidence type="ECO:0000313" key="17">
    <source>
        <dbReference type="EMBL" id="VAW27975.1"/>
    </source>
</evidence>
<keyword evidence="13 14" id="KW-0472">Membrane</keyword>
<dbReference type="InterPro" id="IPR005467">
    <property type="entry name" value="His_kinase_dom"/>
</dbReference>
<evidence type="ECO:0000256" key="14">
    <source>
        <dbReference type="SAM" id="Phobius"/>
    </source>
</evidence>
<evidence type="ECO:0000256" key="12">
    <source>
        <dbReference type="ARBA" id="ARBA00023012"/>
    </source>
</evidence>
<dbReference type="Gene3D" id="1.10.287.130">
    <property type="match status" value="1"/>
</dbReference>
<dbReference type="Pfam" id="PF00672">
    <property type="entry name" value="HAMP"/>
    <property type="match status" value="1"/>
</dbReference>
<reference evidence="17" key="1">
    <citation type="submission" date="2018-06" db="EMBL/GenBank/DDBJ databases">
        <authorList>
            <person name="Zhirakovskaya E."/>
        </authorList>
    </citation>
    <scope>NUCLEOTIDE SEQUENCE</scope>
</reference>
<feature type="transmembrane region" description="Helical" evidence="14">
    <location>
        <begin position="154"/>
        <end position="172"/>
    </location>
</feature>
<dbReference type="AlphaFoldDB" id="A0A3B0UAJ1"/>
<keyword evidence="12" id="KW-0902">Two-component regulatory system</keyword>
<evidence type="ECO:0000256" key="5">
    <source>
        <dbReference type="ARBA" id="ARBA00022553"/>
    </source>
</evidence>
<dbReference type="CDD" id="cd00082">
    <property type="entry name" value="HisKA"/>
    <property type="match status" value="1"/>
</dbReference>
<accession>A0A3B0UAJ1</accession>
<evidence type="ECO:0000256" key="3">
    <source>
        <dbReference type="ARBA" id="ARBA00012438"/>
    </source>
</evidence>
<dbReference type="SMART" id="SM00388">
    <property type="entry name" value="HisKA"/>
    <property type="match status" value="1"/>
</dbReference>
<dbReference type="CDD" id="cd06225">
    <property type="entry name" value="HAMP"/>
    <property type="match status" value="1"/>
</dbReference>
<dbReference type="Gene3D" id="6.10.340.10">
    <property type="match status" value="1"/>
</dbReference>
<comment type="catalytic activity">
    <reaction evidence="1">
        <text>ATP + protein L-histidine = ADP + protein N-phospho-L-histidine.</text>
        <dbReference type="EC" id="2.7.13.3"/>
    </reaction>
</comment>
<evidence type="ECO:0000256" key="11">
    <source>
        <dbReference type="ARBA" id="ARBA00022989"/>
    </source>
</evidence>
<keyword evidence="7 14" id="KW-0812">Transmembrane</keyword>
<name>A0A3B0UAJ1_9ZZZZ</name>